<evidence type="ECO:0000259" key="1">
    <source>
        <dbReference type="Pfam" id="PF00144"/>
    </source>
</evidence>
<protein>
    <submittedName>
        <fullName evidence="3">Paenidase</fullName>
    </submittedName>
</protein>
<evidence type="ECO:0000259" key="2">
    <source>
        <dbReference type="Pfam" id="PF07833"/>
    </source>
</evidence>
<dbReference type="InterPro" id="IPR012338">
    <property type="entry name" value="Beta-lactam/transpept-like"/>
</dbReference>
<feature type="domain" description="Copper amine oxidase-like N-terminal" evidence="2">
    <location>
        <begin position="93"/>
        <end position="195"/>
    </location>
</feature>
<dbReference type="InterPro" id="IPR012854">
    <property type="entry name" value="Cu_amine_oxidase-like_N"/>
</dbReference>
<dbReference type="Pfam" id="PF07833">
    <property type="entry name" value="Cu_amine_oxidN1"/>
    <property type="match status" value="1"/>
</dbReference>
<name>A0A2Z6BCG6_9BACL</name>
<dbReference type="AlphaFoldDB" id="A0A2Z6BCG6"/>
<dbReference type="SMR" id="A0A2Z6BCG6"/>
<dbReference type="InterPro" id="IPR036582">
    <property type="entry name" value="Mao_N_sf"/>
</dbReference>
<sequence length="519" mass="55765">MLNGFQVWQSCRFSFKRRRMRKRSWHGMTGIKGKKIAGWLNRHTVARSALIGIASVTAFAGVGGASVAAQTGSKGSKVEAVHPASSKAIAVEVNGKAVAWNVQPLIKDDTTFVPLREAGKAAAGNIEWDGKTKTATIKVNGDVIVHQAGTSVVTVDGLAMSMSAPSLNIKGTLMLPLRSVTDALKASLQLSQTKELLTIRIQTDAVTKYGKEDAAIDAYLKGEGFSGMALVAKDGEVLLRKGYGFSGTNKLNHPDAKSRIASLTKSFTAASIMQLVEQGKLSLTDPVSKFVTGIPRGDDITIHMLLSHTSGLPSEFTRSGNVTIEQTIAELRTKQLKYEPGTTYLYSNNGYVLLAYVLEQLSGESYADYVSEHFLTPLGMKNSGTATPATATIQGYILQKNNEWAAAPYYVSQSGTGTLYSTVDDLLKWDQALRAGKVVSKQSLEAMYTPHSDKNYGYGWIAINLNGEKGVFHNGSGSGYATGMLRNLDSGMTVILLGNHAGMDMTKLLQQVHKLAAEQ</sequence>
<reference evidence="3" key="1">
    <citation type="journal article" date="2018" name="J. Biochem.">
        <title>Cloning and characterization of the novel d-aspartyl endopeptidase, paenidase, from Paenibacillus sp. B38.</title>
        <authorList>
            <person name="Nirasawa S."/>
            <person name="Nakahara K."/>
            <person name="Takahashi S."/>
        </authorList>
    </citation>
    <scope>NUCLEOTIDE SEQUENCE</scope>
    <source>
        <strain evidence="3">B38</strain>
    </source>
</reference>
<evidence type="ECO:0000313" key="3">
    <source>
        <dbReference type="EMBL" id="BBD13569.2"/>
    </source>
</evidence>
<dbReference type="PANTHER" id="PTHR46825:SF9">
    <property type="entry name" value="BETA-LACTAMASE-RELATED DOMAIN-CONTAINING PROTEIN"/>
    <property type="match status" value="1"/>
</dbReference>
<accession>A0A2Z6BCG6</accession>
<proteinExistence type="predicted"/>
<dbReference type="SUPFAM" id="SSF55383">
    <property type="entry name" value="Copper amine oxidase, domain N"/>
    <property type="match status" value="1"/>
</dbReference>
<dbReference type="BRENDA" id="3.4.99.B2">
    <property type="organism ID" value="17075"/>
</dbReference>
<feature type="domain" description="Beta-lactamase-related" evidence="1">
    <location>
        <begin position="213"/>
        <end position="508"/>
    </location>
</feature>
<dbReference type="Gene3D" id="3.30.457.10">
    <property type="entry name" value="Copper amine oxidase-like, N-terminal domain"/>
    <property type="match status" value="1"/>
</dbReference>
<dbReference type="Gene3D" id="3.40.710.10">
    <property type="entry name" value="DD-peptidase/beta-lactamase superfamily"/>
    <property type="match status" value="1"/>
</dbReference>
<dbReference type="InterPro" id="IPR050491">
    <property type="entry name" value="AmpC-like"/>
</dbReference>
<dbReference type="SUPFAM" id="SSF56601">
    <property type="entry name" value="beta-lactamase/transpeptidase-like"/>
    <property type="match status" value="1"/>
</dbReference>
<dbReference type="InterPro" id="IPR001466">
    <property type="entry name" value="Beta-lactam-related"/>
</dbReference>
<organism evidence="3">
    <name type="scientific">Paenibacillus sp. B38</name>
    <dbReference type="NCBI Taxonomy" id="329264"/>
    <lineage>
        <taxon>Bacteria</taxon>
        <taxon>Bacillati</taxon>
        <taxon>Bacillota</taxon>
        <taxon>Bacilli</taxon>
        <taxon>Bacillales</taxon>
        <taxon>Paenibacillaceae</taxon>
        <taxon>Paenibacillus</taxon>
    </lineage>
</organism>
<dbReference type="Pfam" id="PF00144">
    <property type="entry name" value="Beta-lactamase"/>
    <property type="match status" value="1"/>
</dbReference>
<dbReference type="EMBL" id="AB364968">
    <property type="protein sequence ID" value="BBD13569.2"/>
    <property type="molecule type" value="Genomic_DNA"/>
</dbReference>
<dbReference type="PANTHER" id="PTHR46825">
    <property type="entry name" value="D-ALANYL-D-ALANINE-CARBOXYPEPTIDASE/ENDOPEPTIDASE AMPH"/>
    <property type="match status" value="1"/>
</dbReference>
<gene>
    <name evidence="3" type="primary">pae</name>
</gene>